<proteinExistence type="predicted"/>
<evidence type="ECO:0000313" key="2">
    <source>
        <dbReference type="Proteomes" id="UP000829447"/>
    </source>
</evidence>
<dbReference type="Proteomes" id="UP000829447">
    <property type="component" value="Linkage Group LG14"/>
</dbReference>
<dbReference type="EMBL" id="CM040467">
    <property type="protein sequence ID" value="MCI4386166.1"/>
    <property type="molecule type" value="Genomic_DNA"/>
</dbReference>
<sequence length="117" mass="12917">MLRGNPSDDAGPAVMRSDEKWRFLLTQISADGTSEHQIQGQKNPTNVRVLTSTGYALAFVRIEALGITGLISNTEHKGSVEPMLVPYGRRGRANSTFTARMVFKARVRNELGISERL</sequence>
<reference evidence="1 2" key="1">
    <citation type="journal article" date="2022" name="bioRxiv">
        <title>An ancient truncated duplication of the anti-Mullerian hormone receptor type 2 gene is a potential conserved master sex determinant in the Pangasiidae catfish family.</title>
        <authorList>
            <person name="Wen M."/>
            <person name="Pan Q."/>
            <person name="Jouanno E."/>
            <person name="Montfort J."/>
            <person name="Zahm M."/>
            <person name="Cabau C."/>
            <person name="Klopp C."/>
            <person name="Iampietro C."/>
            <person name="Roques C."/>
            <person name="Bouchez O."/>
            <person name="Castinel A."/>
            <person name="Donnadieu C."/>
            <person name="Parrinello H."/>
            <person name="Poncet C."/>
            <person name="Belmonte E."/>
            <person name="Gautier V."/>
            <person name="Avarre J.-C."/>
            <person name="Dugue R."/>
            <person name="Gustiano R."/>
            <person name="Ha T.T.T."/>
            <person name="Campet M."/>
            <person name="Sriphairoj K."/>
            <person name="Ribolli J."/>
            <person name="de Almeida F.L."/>
            <person name="Desvignes T."/>
            <person name="Postlethwait J.H."/>
            <person name="Bucao C.F."/>
            <person name="Robinson-Rechavi M."/>
            <person name="Bobe J."/>
            <person name="Herpin A."/>
            <person name="Guiguen Y."/>
        </authorList>
    </citation>
    <scope>NUCLEOTIDE SEQUENCE [LARGE SCALE GENOMIC DNA]</scope>
    <source>
        <strain evidence="1">YG-Dec2019</strain>
    </source>
</reference>
<comment type="caution">
    <text evidence="1">The sequence shown here is derived from an EMBL/GenBank/DDBJ whole genome shotgun (WGS) entry which is preliminary data.</text>
</comment>
<accession>A0ACC5X5F5</accession>
<name>A0ACC5X5F5_PANGG</name>
<organism evidence="1 2">
    <name type="scientific">Pangasianodon gigas</name>
    <name type="common">Mekong giant catfish</name>
    <name type="synonym">Pangasius gigas</name>
    <dbReference type="NCBI Taxonomy" id="30993"/>
    <lineage>
        <taxon>Eukaryota</taxon>
        <taxon>Metazoa</taxon>
        <taxon>Chordata</taxon>
        <taxon>Craniata</taxon>
        <taxon>Vertebrata</taxon>
        <taxon>Euteleostomi</taxon>
        <taxon>Actinopterygii</taxon>
        <taxon>Neopterygii</taxon>
        <taxon>Teleostei</taxon>
        <taxon>Ostariophysi</taxon>
        <taxon>Siluriformes</taxon>
        <taxon>Pangasiidae</taxon>
        <taxon>Pangasianodon</taxon>
    </lineage>
</organism>
<evidence type="ECO:0000313" key="1">
    <source>
        <dbReference type="EMBL" id="MCI4386166.1"/>
    </source>
</evidence>
<gene>
    <name evidence="1" type="ORF">PGIGA_G00059220</name>
</gene>
<keyword evidence="2" id="KW-1185">Reference proteome</keyword>
<protein>
    <submittedName>
        <fullName evidence="1">Uncharacterized protein</fullName>
    </submittedName>
</protein>